<dbReference type="NCBIfam" id="TIGR00945">
    <property type="entry name" value="tatC"/>
    <property type="match status" value="1"/>
</dbReference>
<keyword evidence="6 7" id="KW-0472">Membrane</keyword>
<dbReference type="PRINTS" id="PR01840">
    <property type="entry name" value="TATCFAMILY"/>
</dbReference>
<dbReference type="Pfam" id="PF00902">
    <property type="entry name" value="TatC"/>
    <property type="match status" value="1"/>
</dbReference>
<comment type="caution">
    <text evidence="8">The sequence shown here is derived from an EMBL/GenBank/DDBJ whole genome shotgun (WGS) entry which is preliminary data.</text>
</comment>
<keyword evidence="5 7" id="KW-0811">Translocation</keyword>
<evidence type="ECO:0000256" key="2">
    <source>
        <dbReference type="ARBA" id="ARBA00022692"/>
    </source>
</evidence>
<dbReference type="GO" id="GO:0009977">
    <property type="term" value="F:proton motive force dependent protein transmembrane transporter activity"/>
    <property type="evidence" value="ECO:0007669"/>
    <property type="project" value="TreeGrafter"/>
</dbReference>
<reference evidence="8 9" key="1">
    <citation type="submission" date="2018-03" db="EMBL/GenBank/DDBJ databases">
        <title>Genomic Encyclopedia of Type Strains, Phase III (KMG-III): the genomes of soil and plant-associated and newly described type strains.</title>
        <authorList>
            <person name="Whitman W."/>
        </authorList>
    </citation>
    <scope>NUCLEOTIDE SEQUENCE [LARGE SCALE GENOMIC DNA]</scope>
    <source>
        <strain evidence="8 9">CGMCC 1.12484</strain>
    </source>
</reference>
<keyword evidence="2 7" id="KW-0812">Transmembrane</keyword>
<dbReference type="HAMAP" id="MF_00902">
    <property type="entry name" value="TatC"/>
    <property type="match status" value="1"/>
</dbReference>
<accession>A0A2T0VK31</accession>
<comment type="function">
    <text evidence="7">Part of the twin-arginine translocation (Tat) system that transports large folded proteins containing a characteristic twin-arginine motif in their signal peptide across membranes. Together with TatB, TatC is part of a receptor directly interacting with Tat signal peptides.</text>
</comment>
<dbReference type="EMBL" id="PVTL01000001">
    <property type="protein sequence ID" value="PRY70543.1"/>
    <property type="molecule type" value="Genomic_DNA"/>
</dbReference>
<feature type="transmembrane region" description="Helical" evidence="7">
    <location>
        <begin position="69"/>
        <end position="92"/>
    </location>
</feature>
<dbReference type="GO" id="GO:0065002">
    <property type="term" value="P:intracellular protein transmembrane transport"/>
    <property type="evidence" value="ECO:0007669"/>
    <property type="project" value="TreeGrafter"/>
</dbReference>
<organism evidence="8 9">
    <name type="scientific">Glaciihabitans tibetensis</name>
    <dbReference type="NCBI Taxonomy" id="1266600"/>
    <lineage>
        <taxon>Bacteria</taxon>
        <taxon>Bacillati</taxon>
        <taxon>Actinomycetota</taxon>
        <taxon>Actinomycetes</taxon>
        <taxon>Micrococcales</taxon>
        <taxon>Microbacteriaceae</taxon>
        <taxon>Glaciihabitans</taxon>
    </lineage>
</organism>
<dbReference type="PANTHER" id="PTHR30371:SF0">
    <property type="entry name" value="SEC-INDEPENDENT PROTEIN TRANSLOCASE PROTEIN TATC, CHLOROPLASTIC-RELATED"/>
    <property type="match status" value="1"/>
</dbReference>
<gene>
    <name evidence="7" type="primary">tatC</name>
    <name evidence="8" type="ORF">B0I08_101679</name>
</gene>
<dbReference type="GO" id="GO:0033281">
    <property type="term" value="C:TAT protein transport complex"/>
    <property type="evidence" value="ECO:0007669"/>
    <property type="project" value="UniProtKB-UniRule"/>
</dbReference>
<dbReference type="PANTHER" id="PTHR30371">
    <property type="entry name" value="SEC-INDEPENDENT PROTEIN TRANSLOCASE PROTEIN TATC"/>
    <property type="match status" value="1"/>
</dbReference>
<dbReference type="Proteomes" id="UP000237983">
    <property type="component" value="Unassembled WGS sequence"/>
</dbReference>
<sequence length="250" mass="27255">MSFGAHLIELRNRLFRAALAIVVASVVGYFLVPFVLDALQVPLKQISESTGRTAVLNNTRLTEAFDVQLQITVILGIVISSPVWLYQIWAYIVPALKRTEKRYAAGFLGATIPLFLAGCATGWFIFPHTVELLAGFAPDDSTSIFGTKDFVDFVSRLVLAVGIGFVLPVFLVLLNFIGVLSAASILKGWRIAVLAITLFSALATPPSDVMTMFLLAIPMLMLYLLAAGVAWLHDRAAARKLRSLIEESTI</sequence>
<comment type="subcellular location">
    <subcellularLocation>
        <location evidence="7">Cell membrane</location>
        <topology evidence="7">Multi-pass membrane protein</topology>
    </subcellularLocation>
    <subcellularLocation>
        <location evidence="1">Membrane</location>
        <topology evidence="1">Multi-pass membrane protein</topology>
    </subcellularLocation>
</comment>
<dbReference type="OrthoDB" id="9777044at2"/>
<dbReference type="AlphaFoldDB" id="A0A2T0VK31"/>
<comment type="subunit">
    <text evidence="7">The Tat system comprises two distinct complexes: a TatABC complex, containing multiple copies of TatA, TatB and TatC subunits, and a separate TatA complex, containing only TatA subunits. Substrates initially bind to the TatABC complex, which probably triggers association of the separate TatA complex to form the active translocon.</text>
</comment>
<feature type="transmembrane region" description="Helical" evidence="7">
    <location>
        <begin position="189"/>
        <end position="206"/>
    </location>
</feature>
<keyword evidence="9" id="KW-1185">Reference proteome</keyword>
<evidence type="ECO:0000256" key="5">
    <source>
        <dbReference type="ARBA" id="ARBA00023010"/>
    </source>
</evidence>
<feature type="transmembrane region" description="Helical" evidence="7">
    <location>
        <begin position="157"/>
        <end position="177"/>
    </location>
</feature>
<keyword evidence="7" id="KW-0813">Transport</keyword>
<evidence type="ECO:0000256" key="3">
    <source>
        <dbReference type="ARBA" id="ARBA00022927"/>
    </source>
</evidence>
<feature type="transmembrane region" description="Helical" evidence="7">
    <location>
        <begin position="212"/>
        <end position="232"/>
    </location>
</feature>
<comment type="similarity">
    <text evidence="7">Belongs to the TatC family.</text>
</comment>
<evidence type="ECO:0000256" key="7">
    <source>
        <dbReference type="HAMAP-Rule" id="MF_00902"/>
    </source>
</evidence>
<keyword evidence="3 7" id="KW-0653">Protein transport</keyword>
<protein>
    <recommendedName>
        <fullName evidence="7">Sec-independent protein translocase protein TatC</fullName>
    </recommendedName>
</protein>
<evidence type="ECO:0000256" key="1">
    <source>
        <dbReference type="ARBA" id="ARBA00004141"/>
    </source>
</evidence>
<evidence type="ECO:0000313" key="8">
    <source>
        <dbReference type="EMBL" id="PRY70543.1"/>
    </source>
</evidence>
<feature type="transmembrane region" description="Helical" evidence="7">
    <location>
        <begin position="14"/>
        <end position="36"/>
    </location>
</feature>
<dbReference type="GO" id="GO:0043953">
    <property type="term" value="P:protein transport by the Tat complex"/>
    <property type="evidence" value="ECO:0007669"/>
    <property type="project" value="UniProtKB-UniRule"/>
</dbReference>
<evidence type="ECO:0000256" key="6">
    <source>
        <dbReference type="ARBA" id="ARBA00023136"/>
    </source>
</evidence>
<name>A0A2T0VK31_9MICO</name>
<dbReference type="InterPro" id="IPR002033">
    <property type="entry name" value="TatC"/>
</dbReference>
<proteinExistence type="inferred from homology"/>
<evidence type="ECO:0000313" key="9">
    <source>
        <dbReference type="Proteomes" id="UP000237983"/>
    </source>
</evidence>
<evidence type="ECO:0000256" key="4">
    <source>
        <dbReference type="ARBA" id="ARBA00022989"/>
    </source>
</evidence>
<keyword evidence="4 7" id="KW-1133">Transmembrane helix</keyword>
<feature type="transmembrane region" description="Helical" evidence="7">
    <location>
        <begin position="104"/>
        <end position="126"/>
    </location>
</feature>
<keyword evidence="7" id="KW-1003">Cell membrane</keyword>